<reference evidence="15 16" key="1">
    <citation type="submission" date="2023-07" db="EMBL/GenBank/DDBJ databases">
        <title>Genomic Encyclopedia of Type Strains, Phase IV (KMG-IV): sequencing the most valuable type-strain genomes for metagenomic binning, comparative biology and taxonomic classification.</title>
        <authorList>
            <person name="Goeker M."/>
        </authorList>
    </citation>
    <scope>NUCLEOTIDE SEQUENCE [LARGE SCALE GENOMIC DNA]</scope>
    <source>
        <strain evidence="15 16">B6-8</strain>
    </source>
</reference>
<dbReference type="Gene3D" id="3.40.1190.20">
    <property type="match status" value="1"/>
</dbReference>
<dbReference type="NCBIfam" id="TIGR02199">
    <property type="entry name" value="rfaE_dom_II"/>
    <property type="match status" value="1"/>
</dbReference>
<dbReference type="GO" id="GO:0016779">
    <property type="term" value="F:nucleotidyltransferase activity"/>
    <property type="evidence" value="ECO:0007669"/>
    <property type="project" value="UniProtKB-KW"/>
</dbReference>
<feature type="domain" description="Cytidyltransferase-like" evidence="14">
    <location>
        <begin position="355"/>
        <end position="446"/>
    </location>
</feature>
<keyword evidence="16" id="KW-1185">Reference proteome</keyword>
<sequence>MHGTTMLDERHTGRVAVIGDVMIDRYITGSVNRISPEAPVPVLLHSAGRVVAGGAANVAANVSALGARVHLVGLVGADNEARELRDVLGQHGVTNLAGLVVDPARPTVTKTRVMSGRQQIVRIDAENTSFPGTEIEAELVEAGKVAIADADVVVLSDYAKGVLSDRVITALITEARSRNVPIIVDPKRRTFEAYRGATLVTPNRKELFEATGLPDDTDETAAIAAAAAAGQFGGDVLVTRAEKGMTLWRQGGAVTHVPAEAREVFDVSGAGDTALAALAVSIAEGLPVESAVGVANAAAAIAVGKLGTAVVTRAELNAALNRTPLAGFEPGALAERERAAQIVRNWQALGERVVFTNGCFDLVHPGHIAIIELAANEGDRLVVGLNTDSSVKRLKGPSRPLQDEIARARVIGALRAVDLVVLFEEDTPLEIIQTLKPDVLVKGADYQEHEVVGADFVKAHGGRLVLAPIVPGRSTSALVKLAKS</sequence>
<dbReference type="EC" id="2.7.7.70" evidence="12"/>
<keyword evidence="10 12" id="KW-0119">Carbohydrate metabolism</keyword>
<dbReference type="EC" id="2.7.1.167" evidence="12"/>
<dbReference type="SUPFAM" id="SSF53613">
    <property type="entry name" value="Ribokinase-like"/>
    <property type="match status" value="1"/>
</dbReference>
<comment type="subunit">
    <text evidence="12">Homodimer.</text>
</comment>
<evidence type="ECO:0000256" key="11">
    <source>
        <dbReference type="ARBA" id="ARBA00047428"/>
    </source>
</evidence>
<comment type="function">
    <text evidence="2 12">Catalyzes the ADP transfer from ATP to D-glycero-beta-D-manno-heptose 1-phosphate, yielding ADP-D-glycero-beta-D-manno-heptose.</text>
</comment>
<dbReference type="CDD" id="cd01172">
    <property type="entry name" value="RfaE_like"/>
    <property type="match status" value="1"/>
</dbReference>
<feature type="region of interest" description="Cytidylyltransferase" evidence="12">
    <location>
        <begin position="355"/>
        <end position="484"/>
    </location>
</feature>
<dbReference type="PROSITE" id="PS00584">
    <property type="entry name" value="PFKB_KINASES_2"/>
    <property type="match status" value="1"/>
</dbReference>
<dbReference type="GO" id="GO:0033785">
    <property type="term" value="F:heptose 7-phosphate kinase activity"/>
    <property type="evidence" value="ECO:0007669"/>
    <property type="project" value="UniProtKB-EC"/>
</dbReference>
<dbReference type="InterPro" id="IPR011914">
    <property type="entry name" value="RfaE_dom_II"/>
</dbReference>
<dbReference type="HAMAP" id="MF_01603">
    <property type="entry name" value="HldE"/>
    <property type="match status" value="1"/>
</dbReference>
<comment type="similarity">
    <text evidence="12">In the C-terminal section; belongs to the cytidylyltransferase family.</text>
</comment>
<comment type="pathway">
    <text evidence="3">Bacterial outer membrane biogenesis; LPS core biosynthesis.</text>
</comment>
<evidence type="ECO:0000313" key="16">
    <source>
        <dbReference type="Proteomes" id="UP001241603"/>
    </source>
</evidence>
<evidence type="ECO:0000256" key="7">
    <source>
        <dbReference type="ARBA" id="ARBA00022777"/>
    </source>
</evidence>
<feature type="domain" description="Carbohydrate kinase PfkB" evidence="13">
    <location>
        <begin position="14"/>
        <end position="309"/>
    </location>
</feature>
<dbReference type="NCBIfam" id="TIGR00125">
    <property type="entry name" value="cyt_tran_rel"/>
    <property type="match status" value="1"/>
</dbReference>
<evidence type="ECO:0000256" key="1">
    <source>
        <dbReference type="ARBA" id="ARBA00002319"/>
    </source>
</evidence>
<dbReference type="InterPro" id="IPR002173">
    <property type="entry name" value="Carboh/pur_kinase_PfkB_CS"/>
</dbReference>
<evidence type="ECO:0000256" key="8">
    <source>
        <dbReference type="ARBA" id="ARBA00022840"/>
    </source>
</evidence>
<evidence type="ECO:0000313" key="15">
    <source>
        <dbReference type="EMBL" id="MDQ0436214.1"/>
    </source>
</evidence>
<feature type="region of interest" description="Ribokinase" evidence="12">
    <location>
        <begin position="1"/>
        <end position="326"/>
    </location>
</feature>
<accession>A0ABU0H3X6</accession>
<keyword evidence="4 12" id="KW-0808">Transferase</keyword>
<keyword evidence="9 12" id="KW-0511">Multifunctional enzyme</keyword>
<comment type="catalytic activity">
    <reaction evidence="11 12">
        <text>D-glycero-beta-D-manno-heptose 1-phosphate + ATP + H(+) = ADP-D-glycero-beta-D-manno-heptose + diphosphate</text>
        <dbReference type="Rhea" id="RHEA:27465"/>
        <dbReference type="ChEBI" id="CHEBI:15378"/>
        <dbReference type="ChEBI" id="CHEBI:30616"/>
        <dbReference type="ChEBI" id="CHEBI:33019"/>
        <dbReference type="ChEBI" id="CHEBI:59967"/>
        <dbReference type="ChEBI" id="CHEBI:61593"/>
        <dbReference type="EC" id="2.7.7.70"/>
    </reaction>
</comment>
<dbReference type="PROSITE" id="PS00583">
    <property type="entry name" value="PFKB_KINASES_1"/>
    <property type="match status" value="1"/>
</dbReference>
<dbReference type="PANTHER" id="PTHR46969">
    <property type="entry name" value="BIFUNCTIONAL PROTEIN HLDE"/>
    <property type="match status" value="1"/>
</dbReference>
<evidence type="ECO:0000256" key="12">
    <source>
        <dbReference type="HAMAP-Rule" id="MF_01603"/>
    </source>
</evidence>
<dbReference type="InterPro" id="IPR014729">
    <property type="entry name" value="Rossmann-like_a/b/a_fold"/>
</dbReference>
<evidence type="ECO:0000256" key="9">
    <source>
        <dbReference type="ARBA" id="ARBA00023268"/>
    </source>
</evidence>
<evidence type="ECO:0000256" key="4">
    <source>
        <dbReference type="ARBA" id="ARBA00022679"/>
    </source>
</evidence>
<name>A0ABU0H3X6_9HYPH</name>
<evidence type="ECO:0000259" key="14">
    <source>
        <dbReference type="Pfam" id="PF01467"/>
    </source>
</evidence>
<dbReference type="Pfam" id="PF00294">
    <property type="entry name" value="PfkB"/>
    <property type="match status" value="1"/>
</dbReference>
<feature type="binding site" evidence="12">
    <location>
        <begin position="203"/>
        <end position="206"/>
    </location>
    <ligand>
        <name>ATP</name>
        <dbReference type="ChEBI" id="CHEBI:30616"/>
    </ligand>
</feature>
<evidence type="ECO:0000256" key="5">
    <source>
        <dbReference type="ARBA" id="ARBA00022695"/>
    </source>
</evidence>
<dbReference type="Proteomes" id="UP001241603">
    <property type="component" value="Unassembled WGS sequence"/>
</dbReference>
<protein>
    <recommendedName>
        <fullName evidence="12">Bifunctional protein HldE</fullName>
    </recommendedName>
    <domain>
        <recommendedName>
            <fullName evidence="12">D-beta-D-heptose 7-phosphate kinase</fullName>
            <ecNumber evidence="12">2.7.1.167</ecNumber>
        </recommendedName>
        <alternativeName>
            <fullName evidence="12">D-beta-D-heptose 7-phosphotransferase</fullName>
        </alternativeName>
        <alternativeName>
            <fullName evidence="12">D-glycero-beta-D-manno-heptose-7-phosphate kinase</fullName>
        </alternativeName>
    </domain>
    <domain>
        <recommendedName>
            <fullName evidence="12">D-beta-D-heptose 1-phosphate adenylyltransferase</fullName>
            <ecNumber evidence="12">2.7.7.70</ecNumber>
        </recommendedName>
        <alternativeName>
            <fullName evidence="12">D-glycero-beta-D-manno-heptose 1-phosphate adenylyltransferase</fullName>
        </alternativeName>
    </domain>
</protein>
<comment type="pathway">
    <text evidence="12">Nucleotide-sugar biosynthesis; ADP-L-glycero-beta-D-manno-heptose biosynthesis; ADP-L-glycero-beta-D-manno-heptose from D-glycero-beta-D-manno-heptose 7-phosphate: step 3/4.</text>
</comment>
<proteinExistence type="inferred from homology"/>
<dbReference type="InterPro" id="IPR004821">
    <property type="entry name" value="Cyt_trans-like"/>
</dbReference>
<evidence type="ECO:0000256" key="10">
    <source>
        <dbReference type="ARBA" id="ARBA00023277"/>
    </source>
</evidence>
<dbReference type="InterPro" id="IPR011913">
    <property type="entry name" value="RfaE_dom_I"/>
</dbReference>
<dbReference type="EMBL" id="JAUSVO010000001">
    <property type="protein sequence ID" value="MDQ0436214.1"/>
    <property type="molecule type" value="Genomic_DNA"/>
</dbReference>
<feature type="active site" evidence="12">
    <location>
        <position position="272"/>
    </location>
</feature>
<dbReference type="InterPro" id="IPR023030">
    <property type="entry name" value="Bifunc_HldE"/>
</dbReference>
<dbReference type="InterPro" id="IPR011611">
    <property type="entry name" value="PfkB_dom"/>
</dbReference>
<keyword evidence="7 12" id="KW-0418">Kinase</keyword>
<dbReference type="NCBIfam" id="TIGR02198">
    <property type="entry name" value="rfaE_dom_I"/>
    <property type="match status" value="1"/>
</dbReference>
<dbReference type="PANTHER" id="PTHR46969:SF1">
    <property type="entry name" value="BIFUNCTIONAL PROTEIN HLDE"/>
    <property type="match status" value="1"/>
</dbReference>
<comment type="caution">
    <text evidence="15">The sequence shown here is derived from an EMBL/GenBank/DDBJ whole genome shotgun (WGS) entry which is preliminary data.</text>
</comment>
<dbReference type="SUPFAM" id="SSF52374">
    <property type="entry name" value="Nucleotidylyl transferase"/>
    <property type="match status" value="1"/>
</dbReference>
<gene>
    <name evidence="12" type="primary">hldE</name>
    <name evidence="15" type="ORF">QO014_000584</name>
</gene>
<keyword evidence="8 12" id="KW-0067">ATP-binding</keyword>
<organism evidence="15 16">
    <name type="scientific">Kaistia dalseonensis</name>
    <dbReference type="NCBI Taxonomy" id="410840"/>
    <lineage>
        <taxon>Bacteria</taxon>
        <taxon>Pseudomonadati</taxon>
        <taxon>Pseudomonadota</taxon>
        <taxon>Alphaproteobacteria</taxon>
        <taxon>Hyphomicrobiales</taxon>
        <taxon>Kaistiaceae</taxon>
        <taxon>Kaistia</taxon>
    </lineage>
</organism>
<dbReference type="InterPro" id="IPR029056">
    <property type="entry name" value="Ribokinase-like"/>
</dbReference>
<evidence type="ECO:0000256" key="3">
    <source>
        <dbReference type="ARBA" id="ARBA00004713"/>
    </source>
</evidence>
<comment type="similarity">
    <text evidence="12">In the N-terminal section; belongs to the carbohydrate kinase PfkB family.</text>
</comment>
<comment type="pathway">
    <text evidence="12">Nucleotide-sugar biosynthesis; ADP-L-glycero-beta-D-manno-heptose biosynthesis; ADP-L-glycero-beta-D-manno-heptose from D-glycero-beta-D-manno-heptose 7-phosphate: step 1/4.</text>
</comment>
<keyword evidence="5 12" id="KW-0548">Nucleotidyltransferase</keyword>
<evidence type="ECO:0000259" key="13">
    <source>
        <dbReference type="Pfam" id="PF00294"/>
    </source>
</evidence>
<comment type="catalytic activity">
    <reaction evidence="12">
        <text>D-glycero-beta-D-manno-heptose 7-phosphate + ATP = D-glycero-beta-D-manno-heptose 1,7-bisphosphate + ADP + H(+)</text>
        <dbReference type="Rhea" id="RHEA:27473"/>
        <dbReference type="ChEBI" id="CHEBI:15378"/>
        <dbReference type="ChEBI" id="CHEBI:30616"/>
        <dbReference type="ChEBI" id="CHEBI:60204"/>
        <dbReference type="ChEBI" id="CHEBI:60208"/>
        <dbReference type="ChEBI" id="CHEBI:456216"/>
        <dbReference type="EC" id="2.7.1.167"/>
    </reaction>
</comment>
<dbReference type="Pfam" id="PF01467">
    <property type="entry name" value="CTP_transf_like"/>
    <property type="match status" value="1"/>
</dbReference>
<keyword evidence="6 12" id="KW-0547">Nucleotide-binding</keyword>
<evidence type="ECO:0000256" key="2">
    <source>
        <dbReference type="ARBA" id="ARBA00003753"/>
    </source>
</evidence>
<evidence type="ECO:0000256" key="6">
    <source>
        <dbReference type="ARBA" id="ARBA00022741"/>
    </source>
</evidence>
<comment type="function">
    <text evidence="1 12">Catalyzes the phosphorylation of D-glycero-D-manno-heptose 7-phosphate at the C-1 position to selectively form D-glycero-beta-D-manno-heptose-1,7-bisphosphate.</text>
</comment>
<dbReference type="Gene3D" id="3.40.50.620">
    <property type="entry name" value="HUPs"/>
    <property type="match status" value="1"/>
</dbReference>